<dbReference type="OrthoDB" id="9973935at2759"/>
<proteinExistence type="inferred from homology"/>
<dbReference type="RefSeq" id="XP_024870086.1">
    <property type="nucleotide sequence ID" value="XM_025014318.1"/>
</dbReference>
<evidence type="ECO:0000256" key="5">
    <source>
        <dbReference type="ARBA" id="ARBA00022777"/>
    </source>
</evidence>
<evidence type="ECO:0000256" key="9">
    <source>
        <dbReference type="ARBA" id="ARBA00040505"/>
    </source>
</evidence>
<dbReference type="AlphaFoldDB" id="A0A6J1PL69"/>
<evidence type="ECO:0000259" key="10">
    <source>
        <dbReference type="Pfam" id="PF01636"/>
    </source>
</evidence>
<comment type="similarity">
    <text evidence="2">Belongs to the aminoglycoside phosphotransferase family.</text>
</comment>
<evidence type="ECO:0000313" key="11">
    <source>
        <dbReference type="Proteomes" id="UP000504618"/>
    </source>
</evidence>
<dbReference type="EC" id="2.7.1.81" evidence="8"/>
<keyword evidence="4" id="KW-0808">Transferase</keyword>
<dbReference type="FunFam" id="3.90.1200.10:FF:000007">
    <property type="entry name" value="hydroxylysine kinase isoform X1"/>
    <property type="match status" value="1"/>
</dbReference>
<dbReference type="InterPro" id="IPR002575">
    <property type="entry name" value="Aminoglycoside_PTrfase"/>
</dbReference>
<keyword evidence="11" id="KW-1185">Reference proteome</keyword>
<accession>A0A6J1PL69</accession>
<gene>
    <name evidence="12" type="primary">LOC112453526</name>
</gene>
<evidence type="ECO:0000256" key="8">
    <source>
        <dbReference type="ARBA" id="ARBA00038873"/>
    </source>
</evidence>
<evidence type="ECO:0000256" key="1">
    <source>
        <dbReference type="ARBA" id="ARBA00004496"/>
    </source>
</evidence>
<evidence type="ECO:0000256" key="7">
    <source>
        <dbReference type="ARBA" id="ARBA00037368"/>
    </source>
</evidence>
<comment type="function">
    <text evidence="7">Catalyzes the GTP-dependent phosphorylation of 5-hydroxy-L-lysine.</text>
</comment>
<dbReference type="InterPro" id="IPR011009">
    <property type="entry name" value="Kinase-like_dom_sf"/>
</dbReference>
<evidence type="ECO:0000256" key="4">
    <source>
        <dbReference type="ARBA" id="ARBA00022679"/>
    </source>
</evidence>
<comment type="subcellular location">
    <subcellularLocation>
        <location evidence="1">Cytoplasm</location>
    </subcellularLocation>
</comment>
<dbReference type="GO" id="GO:0005737">
    <property type="term" value="C:cytoplasm"/>
    <property type="evidence" value="ECO:0007669"/>
    <property type="project" value="UniProtKB-SubCell"/>
</dbReference>
<dbReference type="Gene3D" id="3.30.200.20">
    <property type="entry name" value="Phosphorylase Kinase, domain 1"/>
    <property type="match status" value="1"/>
</dbReference>
<dbReference type="GeneID" id="112453526"/>
<dbReference type="InterPro" id="IPR050249">
    <property type="entry name" value="Pseudomonas-type_ThrB"/>
</dbReference>
<evidence type="ECO:0000256" key="2">
    <source>
        <dbReference type="ARBA" id="ARBA00006219"/>
    </source>
</evidence>
<dbReference type="PANTHER" id="PTHR21064">
    <property type="entry name" value="AMINOGLYCOSIDE PHOSPHOTRANSFERASE DOMAIN-CONTAINING PROTEIN-RELATED"/>
    <property type="match status" value="1"/>
</dbReference>
<evidence type="ECO:0000313" key="12">
    <source>
        <dbReference type="RefSeq" id="XP_024870086.1"/>
    </source>
</evidence>
<dbReference type="Pfam" id="PF01636">
    <property type="entry name" value="APH"/>
    <property type="match status" value="1"/>
</dbReference>
<reference evidence="12" key="1">
    <citation type="submission" date="2025-08" db="UniProtKB">
        <authorList>
            <consortium name="RefSeq"/>
        </authorList>
    </citation>
    <scope>IDENTIFICATION</scope>
    <source>
        <tissue evidence="12">Whole body</tissue>
    </source>
</reference>
<dbReference type="GO" id="GO:0047992">
    <property type="term" value="F:hydroxylysine kinase activity"/>
    <property type="evidence" value="ECO:0007669"/>
    <property type="project" value="UniProtKB-EC"/>
</dbReference>
<sequence>MEYNDTLLIPGQHIRPPVTEETAVALLERLYGMRATSVRELNAYDDRNYHVVCDGPPANPHAINLEKTGYVLKVINSLDSRKTDVIEAQTELMIFLNQRDVCCPLPVKNVNGAYFSLETLKSENTMEKYAVRLLVYRSGELLYHVKITDELLRKIGSFTARIDEILTGFNHPAYDDHKSLWMLTSVPRVQQFTYAIKSSLDKQLVHDVIVSFQREVLPIMDQLEQTVIHGDLNEHNIIVSPDGKDIVAVIDFGDSHRTCRVFELAIVLCYMILQTADVGMGRHVVEGYERIKKLTDVEKKTLKISVCARICQSLVMGAYSYLHDPENQYLLSTQKTGWMLLKRLWPMSQGDVMQAWGLTNSLNE</sequence>
<dbReference type="FunFam" id="3.30.200.20:FF:000549">
    <property type="entry name" value="hydroxylysine kinase"/>
    <property type="match status" value="1"/>
</dbReference>
<comment type="catalytic activity">
    <reaction evidence="6">
        <text>(5R)-5-hydroxy-L-lysine + GTP = (5R)-5-phosphooxy-L-lysine + GDP + H(+)</text>
        <dbReference type="Rhea" id="RHEA:19049"/>
        <dbReference type="ChEBI" id="CHEBI:15378"/>
        <dbReference type="ChEBI" id="CHEBI:37565"/>
        <dbReference type="ChEBI" id="CHEBI:57882"/>
        <dbReference type="ChEBI" id="CHEBI:58189"/>
        <dbReference type="ChEBI" id="CHEBI:58357"/>
        <dbReference type="EC" id="2.7.1.81"/>
    </reaction>
</comment>
<dbReference type="PANTHER" id="PTHR21064:SF1">
    <property type="entry name" value="HYDROXYLYSINE KINASE"/>
    <property type="match status" value="1"/>
</dbReference>
<evidence type="ECO:0000256" key="3">
    <source>
        <dbReference type="ARBA" id="ARBA00022490"/>
    </source>
</evidence>
<keyword evidence="3" id="KW-0963">Cytoplasm</keyword>
<evidence type="ECO:0000256" key="6">
    <source>
        <dbReference type="ARBA" id="ARBA00036820"/>
    </source>
</evidence>
<dbReference type="Proteomes" id="UP000504618">
    <property type="component" value="Unplaced"/>
</dbReference>
<feature type="domain" description="Aminoglycoside phosphotransferase" evidence="10">
    <location>
        <begin position="66"/>
        <end position="272"/>
    </location>
</feature>
<dbReference type="SUPFAM" id="SSF56112">
    <property type="entry name" value="Protein kinase-like (PK-like)"/>
    <property type="match status" value="1"/>
</dbReference>
<keyword evidence="5 12" id="KW-0418">Kinase</keyword>
<protein>
    <recommendedName>
        <fullName evidence="9">Hydroxylysine kinase</fullName>
        <ecNumber evidence="8">2.7.1.81</ecNumber>
    </recommendedName>
</protein>
<name>A0A6J1PL69_9HYME</name>
<organism evidence="11 12">
    <name type="scientific">Temnothorax curvispinosus</name>
    <dbReference type="NCBI Taxonomy" id="300111"/>
    <lineage>
        <taxon>Eukaryota</taxon>
        <taxon>Metazoa</taxon>
        <taxon>Ecdysozoa</taxon>
        <taxon>Arthropoda</taxon>
        <taxon>Hexapoda</taxon>
        <taxon>Insecta</taxon>
        <taxon>Pterygota</taxon>
        <taxon>Neoptera</taxon>
        <taxon>Endopterygota</taxon>
        <taxon>Hymenoptera</taxon>
        <taxon>Apocrita</taxon>
        <taxon>Aculeata</taxon>
        <taxon>Formicoidea</taxon>
        <taxon>Formicidae</taxon>
        <taxon>Myrmicinae</taxon>
        <taxon>Temnothorax</taxon>
    </lineage>
</organism>
<dbReference type="Gene3D" id="3.90.1200.10">
    <property type="match status" value="1"/>
</dbReference>